<comment type="caution">
    <text evidence="3">The sequence shown here is derived from an EMBL/GenBank/DDBJ whole genome shotgun (WGS) entry which is preliminary data.</text>
</comment>
<evidence type="ECO:0000259" key="2">
    <source>
        <dbReference type="Pfam" id="PF01370"/>
    </source>
</evidence>
<gene>
    <name evidence="3" type="ORF">A3G45_03245</name>
</gene>
<protein>
    <recommendedName>
        <fullName evidence="2">NAD-dependent epimerase/dehydratase domain-containing protein</fullName>
    </recommendedName>
</protein>
<organism evidence="3 4">
    <name type="scientific">Candidatus Staskawiczbacteria bacterium RIFCSPLOWO2_12_FULL_37_15</name>
    <dbReference type="NCBI Taxonomy" id="1802218"/>
    <lineage>
        <taxon>Bacteria</taxon>
        <taxon>Candidatus Staskawicziibacteriota</taxon>
    </lineage>
</organism>
<evidence type="ECO:0000256" key="1">
    <source>
        <dbReference type="ARBA" id="ARBA00007637"/>
    </source>
</evidence>
<evidence type="ECO:0000313" key="3">
    <source>
        <dbReference type="EMBL" id="OGZ75255.1"/>
    </source>
</evidence>
<sequence length="115" mass="12994">MEKLNIKNVLVTGGAGFIGSHLVNKLIEKGHKVIVIDNLSSGRKENLNPKAKFYKIDVRDKDVYEIFEKENPQIVFHFAAKPIVQEVYKNPFQAIEVNVMGTVNILEACRKKGNL</sequence>
<dbReference type="EMBL" id="MHPE01000053">
    <property type="protein sequence ID" value="OGZ75255.1"/>
    <property type="molecule type" value="Genomic_DNA"/>
</dbReference>
<proteinExistence type="inferred from homology"/>
<dbReference type="Gene3D" id="3.40.50.720">
    <property type="entry name" value="NAD(P)-binding Rossmann-like Domain"/>
    <property type="match status" value="1"/>
</dbReference>
<accession>A0A1G2IKP3</accession>
<dbReference type="PANTHER" id="PTHR43000">
    <property type="entry name" value="DTDP-D-GLUCOSE 4,6-DEHYDRATASE-RELATED"/>
    <property type="match status" value="1"/>
</dbReference>
<dbReference type="SUPFAM" id="SSF51735">
    <property type="entry name" value="NAD(P)-binding Rossmann-fold domains"/>
    <property type="match status" value="1"/>
</dbReference>
<comment type="similarity">
    <text evidence="1">Belongs to the NAD(P)-dependent epimerase/dehydratase family.</text>
</comment>
<dbReference type="InterPro" id="IPR001509">
    <property type="entry name" value="Epimerase_deHydtase"/>
</dbReference>
<dbReference type="AlphaFoldDB" id="A0A1G2IKP3"/>
<dbReference type="Pfam" id="PF01370">
    <property type="entry name" value="Epimerase"/>
    <property type="match status" value="1"/>
</dbReference>
<feature type="domain" description="NAD-dependent epimerase/dehydratase" evidence="2">
    <location>
        <begin position="9"/>
        <end position="113"/>
    </location>
</feature>
<reference evidence="3 4" key="1">
    <citation type="journal article" date="2016" name="Nat. Commun.">
        <title>Thousands of microbial genomes shed light on interconnected biogeochemical processes in an aquifer system.</title>
        <authorList>
            <person name="Anantharaman K."/>
            <person name="Brown C.T."/>
            <person name="Hug L.A."/>
            <person name="Sharon I."/>
            <person name="Castelle C.J."/>
            <person name="Probst A.J."/>
            <person name="Thomas B.C."/>
            <person name="Singh A."/>
            <person name="Wilkins M.J."/>
            <person name="Karaoz U."/>
            <person name="Brodie E.L."/>
            <person name="Williams K.H."/>
            <person name="Hubbard S.S."/>
            <person name="Banfield J.F."/>
        </authorList>
    </citation>
    <scope>NUCLEOTIDE SEQUENCE [LARGE SCALE GENOMIC DNA]</scope>
</reference>
<name>A0A1G2IKP3_9BACT</name>
<evidence type="ECO:0000313" key="4">
    <source>
        <dbReference type="Proteomes" id="UP000178632"/>
    </source>
</evidence>
<dbReference type="InterPro" id="IPR036291">
    <property type="entry name" value="NAD(P)-bd_dom_sf"/>
</dbReference>
<dbReference type="Proteomes" id="UP000178632">
    <property type="component" value="Unassembled WGS sequence"/>
</dbReference>